<reference evidence="6 7" key="1">
    <citation type="submission" date="2018-06" db="EMBL/GenBank/DDBJ databases">
        <title>Extensive metabolic versatility and redundancy in microbially diverse, dynamic hydrothermal sediments.</title>
        <authorList>
            <person name="Dombrowski N."/>
            <person name="Teske A."/>
            <person name="Baker B.J."/>
        </authorList>
    </citation>
    <scope>NUCLEOTIDE SEQUENCE [LARGE SCALE GENOMIC DNA]</scope>
    <source>
        <strain evidence="6">B36_G15</strain>
    </source>
</reference>
<feature type="domain" description="4Fe-4S ferredoxin-type" evidence="5">
    <location>
        <begin position="134"/>
        <end position="165"/>
    </location>
</feature>
<dbReference type="Gene3D" id="3.30.70.20">
    <property type="match status" value="1"/>
</dbReference>
<dbReference type="GO" id="GO:0051537">
    <property type="term" value="F:2 iron, 2 sulfur cluster binding"/>
    <property type="evidence" value="ECO:0007669"/>
    <property type="project" value="InterPro"/>
</dbReference>
<dbReference type="InterPro" id="IPR036010">
    <property type="entry name" value="2Fe-2S_ferredoxin-like_sf"/>
</dbReference>
<keyword evidence="3" id="KW-0411">Iron-sulfur</keyword>
<dbReference type="SUPFAM" id="SSF54862">
    <property type="entry name" value="4Fe-4S ferredoxins"/>
    <property type="match status" value="1"/>
</dbReference>
<evidence type="ECO:0000256" key="3">
    <source>
        <dbReference type="ARBA" id="ARBA00023014"/>
    </source>
</evidence>
<comment type="caution">
    <text evidence="6">The sequence shown here is derived from an EMBL/GenBank/DDBJ whole genome shotgun (WGS) entry which is preliminary data.</text>
</comment>
<evidence type="ECO:0000313" key="7">
    <source>
        <dbReference type="Proteomes" id="UP000268469"/>
    </source>
</evidence>
<dbReference type="EMBL" id="QNBE01000121">
    <property type="protein sequence ID" value="RKX68902.1"/>
    <property type="molecule type" value="Genomic_DNA"/>
</dbReference>
<feature type="domain" description="2Fe-2S ferredoxin-type" evidence="4">
    <location>
        <begin position="1"/>
        <end position="78"/>
    </location>
</feature>
<dbReference type="PROSITE" id="PS00197">
    <property type="entry name" value="2FE2S_FER_1"/>
    <property type="match status" value="1"/>
</dbReference>
<dbReference type="InterPro" id="IPR006058">
    <property type="entry name" value="2Fe2S_fd_BS"/>
</dbReference>
<gene>
    <name evidence="6" type="ORF">DRP53_09730</name>
</gene>
<proteinExistence type="predicted"/>
<evidence type="ECO:0000259" key="4">
    <source>
        <dbReference type="PROSITE" id="PS51085"/>
    </source>
</evidence>
<dbReference type="InterPro" id="IPR001041">
    <property type="entry name" value="2Fe-2S_ferredoxin-type"/>
</dbReference>
<keyword evidence="1" id="KW-0479">Metal-binding</keyword>
<dbReference type="AlphaFoldDB" id="A0A660SEB2"/>
<name>A0A660SEB2_UNCW3</name>
<dbReference type="Pfam" id="PF13237">
    <property type="entry name" value="Fer4_10"/>
    <property type="match status" value="1"/>
</dbReference>
<dbReference type="InterPro" id="IPR017896">
    <property type="entry name" value="4Fe4S_Fe-S-bd"/>
</dbReference>
<dbReference type="GO" id="GO:0046872">
    <property type="term" value="F:metal ion binding"/>
    <property type="evidence" value="ECO:0007669"/>
    <property type="project" value="UniProtKB-KW"/>
</dbReference>
<dbReference type="PROSITE" id="PS51379">
    <property type="entry name" value="4FE4S_FER_2"/>
    <property type="match status" value="2"/>
</dbReference>
<dbReference type="Proteomes" id="UP000268469">
    <property type="component" value="Unassembled WGS sequence"/>
</dbReference>
<accession>A0A660SEB2</accession>
<feature type="domain" description="4Fe-4S ferredoxin-type" evidence="5">
    <location>
        <begin position="96"/>
        <end position="127"/>
    </location>
</feature>
<dbReference type="PROSITE" id="PS51085">
    <property type="entry name" value="2FE2S_FER_2"/>
    <property type="match status" value="1"/>
</dbReference>
<evidence type="ECO:0000313" key="6">
    <source>
        <dbReference type="EMBL" id="RKX68902.1"/>
    </source>
</evidence>
<dbReference type="SUPFAM" id="SSF54292">
    <property type="entry name" value="2Fe-2S ferredoxin-like"/>
    <property type="match status" value="1"/>
</dbReference>
<sequence>MVKISIMGQWHEVPASLTIQKALEYAGYQLVRGCGCRGGFCGACATVYRTEGDYRLKVGLACQTIVEDGMYLTLLPFYPAQRADYDIDKLEPTYETIISIYPEVLRCVGCNTCTKVCPQDIDVMEYIACAKRGDIAKLADLSFDCVMCGLCASKCPAEIAQYNVAILARRLYGKYLAPKAKHLADRVKEIEEGKFDREIEAMMQKSEDELKKLYAAREIEP</sequence>
<evidence type="ECO:0000256" key="1">
    <source>
        <dbReference type="ARBA" id="ARBA00022723"/>
    </source>
</evidence>
<evidence type="ECO:0000256" key="2">
    <source>
        <dbReference type="ARBA" id="ARBA00023004"/>
    </source>
</evidence>
<dbReference type="InterPro" id="IPR017900">
    <property type="entry name" value="4Fe4S_Fe_S_CS"/>
</dbReference>
<organism evidence="6 7">
    <name type="scientific">candidate division WOR-3 bacterium</name>
    <dbReference type="NCBI Taxonomy" id="2052148"/>
    <lineage>
        <taxon>Bacteria</taxon>
        <taxon>Bacteria division WOR-3</taxon>
    </lineage>
</organism>
<evidence type="ECO:0000259" key="5">
    <source>
        <dbReference type="PROSITE" id="PS51379"/>
    </source>
</evidence>
<dbReference type="Pfam" id="PF00111">
    <property type="entry name" value="Fer2"/>
    <property type="match status" value="1"/>
</dbReference>
<dbReference type="PROSITE" id="PS00198">
    <property type="entry name" value="4FE4S_FER_1"/>
    <property type="match status" value="2"/>
</dbReference>
<keyword evidence="2" id="KW-0408">Iron</keyword>
<protein>
    <submittedName>
        <fullName evidence="6">4Fe-4S ferredoxin</fullName>
    </submittedName>
</protein>